<dbReference type="EMBL" id="SHBI01000003">
    <property type="protein sequence ID" value="RZO21521.1"/>
    <property type="molecule type" value="Genomic_DNA"/>
</dbReference>
<organism evidence="1 2">
    <name type="scientific">SAR86 cluster bacterium</name>
    <dbReference type="NCBI Taxonomy" id="2030880"/>
    <lineage>
        <taxon>Bacteria</taxon>
        <taxon>Pseudomonadati</taxon>
        <taxon>Pseudomonadota</taxon>
        <taxon>Gammaproteobacteria</taxon>
        <taxon>SAR86 cluster</taxon>
    </lineage>
</organism>
<protein>
    <submittedName>
        <fullName evidence="1">Uncharacterized protein</fullName>
    </submittedName>
</protein>
<proteinExistence type="predicted"/>
<gene>
    <name evidence="1" type="ORF">EVA96_01400</name>
</gene>
<name>A0A520MK18_9GAMM</name>
<sequence>MKKNYNNIFILLAGFIFVASISSDPLIHDHLHDEHLVECELCENKAFDDSNTSCKPKEEVPSQTVLKEFKHEYFSPYFPNFQSRAPPKI</sequence>
<comment type="caution">
    <text evidence="1">The sequence shown here is derived from an EMBL/GenBank/DDBJ whole genome shotgun (WGS) entry which is preliminary data.</text>
</comment>
<reference evidence="1 2" key="1">
    <citation type="submission" date="2019-02" db="EMBL/GenBank/DDBJ databases">
        <title>Prokaryotic population dynamics and viral predation in marine succession experiment using metagenomics: the confinement effect.</title>
        <authorList>
            <person name="Haro-Moreno J.M."/>
            <person name="Rodriguez-Valera F."/>
            <person name="Lopez-Perez M."/>
        </authorList>
    </citation>
    <scope>NUCLEOTIDE SEQUENCE [LARGE SCALE GENOMIC DNA]</scope>
    <source>
        <strain evidence="1">MED-G163</strain>
    </source>
</reference>
<evidence type="ECO:0000313" key="1">
    <source>
        <dbReference type="EMBL" id="RZO21521.1"/>
    </source>
</evidence>
<dbReference type="Proteomes" id="UP000315782">
    <property type="component" value="Unassembled WGS sequence"/>
</dbReference>
<evidence type="ECO:0000313" key="2">
    <source>
        <dbReference type="Proteomes" id="UP000315782"/>
    </source>
</evidence>
<dbReference type="AlphaFoldDB" id="A0A520MK18"/>
<accession>A0A520MK18</accession>